<name>A0A2J6QIM2_9HELO</name>
<dbReference type="Proteomes" id="UP000235672">
    <property type="component" value="Unassembled WGS sequence"/>
</dbReference>
<feature type="transmembrane region" description="Helical" evidence="1">
    <location>
        <begin position="285"/>
        <end position="302"/>
    </location>
</feature>
<reference evidence="2 3" key="1">
    <citation type="submission" date="2016-05" db="EMBL/GenBank/DDBJ databases">
        <title>A degradative enzymes factory behind the ericoid mycorrhizal symbiosis.</title>
        <authorList>
            <consortium name="DOE Joint Genome Institute"/>
            <person name="Martino E."/>
            <person name="Morin E."/>
            <person name="Grelet G."/>
            <person name="Kuo A."/>
            <person name="Kohler A."/>
            <person name="Daghino S."/>
            <person name="Barry K."/>
            <person name="Choi C."/>
            <person name="Cichocki N."/>
            <person name="Clum A."/>
            <person name="Copeland A."/>
            <person name="Hainaut M."/>
            <person name="Haridas S."/>
            <person name="Labutti K."/>
            <person name="Lindquist E."/>
            <person name="Lipzen A."/>
            <person name="Khouja H.-R."/>
            <person name="Murat C."/>
            <person name="Ohm R."/>
            <person name="Olson A."/>
            <person name="Spatafora J."/>
            <person name="Veneault-Fourrey C."/>
            <person name="Henrissat B."/>
            <person name="Grigoriev I."/>
            <person name="Martin F."/>
            <person name="Perotto S."/>
        </authorList>
    </citation>
    <scope>NUCLEOTIDE SEQUENCE [LARGE SCALE GENOMIC DNA]</scope>
    <source>
        <strain evidence="2 3">UAMH 7357</strain>
    </source>
</reference>
<gene>
    <name evidence="2" type="ORF">NA56DRAFT_641645</name>
</gene>
<dbReference type="EMBL" id="KZ613468">
    <property type="protein sequence ID" value="PMD26118.1"/>
    <property type="molecule type" value="Genomic_DNA"/>
</dbReference>
<proteinExistence type="predicted"/>
<feature type="transmembrane region" description="Helical" evidence="1">
    <location>
        <begin position="20"/>
        <end position="39"/>
    </location>
</feature>
<keyword evidence="1" id="KW-0472">Membrane</keyword>
<evidence type="ECO:0000313" key="3">
    <source>
        <dbReference type="Proteomes" id="UP000235672"/>
    </source>
</evidence>
<organism evidence="2 3">
    <name type="scientific">Hyaloscypha hepaticicola</name>
    <dbReference type="NCBI Taxonomy" id="2082293"/>
    <lineage>
        <taxon>Eukaryota</taxon>
        <taxon>Fungi</taxon>
        <taxon>Dikarya</taxon>
        <taxon>Ascomycota</taxon>
        <taxon>Pezizomycotina</taxon>
        <taxon>Leotiomycetes</taxon>
        <taxon>Helotiales</taxon>
        <taxon>Hyaloscyphaceae</taxon>
        <taxon>Hyaloscypha</taxon>
    </lineage>
</organism>
<keyword evidence="1" id="KW-1133">Transmembrane helix</keyword>
<feature type="transmembrane region" description="Helical" evidence="1">
    <location>
        <begin position="206"/>
        <end position="226"/>
    </location>
</feature>
<feature type="transmembrane region" description="Helical" evidence="1">
    <location>
        <begin position="246"/>
        <end position="265"/>
    </location>
</feature>
<evidence type="ECO:0000313" key="2">
    <source>
        <dbReference type="EMBL" id="PMD26118.1"/>
    </source>
</evidence>
<protein>
    <submittedName>
        <fullName evidence="2">Uncharacterized protein</fullName>
    </submittedName>
</protein>
<dbReference type="AlphaFoldDB" id="A0A2J6QIM2"/>
<keyword evidence="1" id="KW-0812">Transmembrane</keyword>
<keyword evidence="3" id="KW-1185">Reference proteome</keyword>
<evidence type="ECO:0000256" key="1">
    <source>
        <dbReference type="SAM" id="Phobius"/>
    </source>
</evidence>
<accession>A0A2J6QIM2</accession>
<dbReference type="OrthoDB" id="4586224at2759"/>
<sequence>MGTTFNPLIYQSRLISLSEWLQMLTILLAPLIMHIVGGIPDSVIFSKRKPPSVLSRFPHFNPVSIVWRYYAIADRRSRARRWDEYDMAASNAAIKLPESSHIKFMSGSFLTSVAVTIQGVQGLDYIIQHAPGNAFPTIFYPLTVMGLLRLQAAFWLSNDYGFHPDADWILKAHDAAAGDRPEREQADMQRAEVRERLISPISWRGVLFRVWWLASVLGLFVLSAYTCISELLWKVGYCSVSALSQLLFYTLFTFSMLLIHGFYVLSDRTNTTLIPCINSSWYKAYSVLICLAALACVIIAAIETRVRFEGRENPWDGYTTYDTTIVPDVCSR</sequence>